<dbReference type="PANTHER" id="PTHR33744">
    <property type="entry name" value="CARBOHYDRATE DIACID REGULATOR"/>
    <property type="match status" value="1"/>
</dbReference>
<evidence type="ECO:0000313" key="4">
    <source>
        <dbReference type="EMBL" id="MFD1174979.1"/>
    </source>
</evidence>
<feature type="domain" description="CdaR GGDEF-like" evidence="3">
    <location>
        <begin position="166"/>
        <end position="292"/>
    </location>
</feature>
<evidence type="ECO:0000256" key="1">
    <source>
        <dbReference type="ARBA" id="ARBA00006754"/>
    </source>
</evidence>
<reference evidence="5" key="1">
    <citation type="journal article" date="2019" name="Int. J. Syst. Evol. Microbiol.">
        <title>The Global Catalogue of Microorganisms (GCM) 10K type strain sequencing project: providing services to taxonomists for standard genome sequencing and annotation.</title>
        <authorList>
            <consortium name="The Broad Institute Genomics Platform"/>
            <consortium name="The Broad Institute Genome Sequencing Center for Infectious Disease"/>
            <person name="Wu L."/>
            <person name="Ma J."/>
        </authorList>
    </citation>
    <scope>NUCLEOTIDE SEQUENCE [LARGE SCALE GENOMIC DNA]</scope>
    <source>
        <strain evidence="5">CCUG 59189</strain>
    </source>
</reference>
<evidence type="ECO:0000259" key="2">
    <source>
        <dbReference type="Pfam" id="PF13556"/>
    </source>
</evidence>
<accession>A0ABW3RR89</accession>
<dbReference type="Pfam" id="PF13556">
    <property type="entry name" value="HTH_30"/>
    <property type="match status" value="1"/>
</dbReference>
<proteinExistence type="inferred from homology"/>
<evidence type="ECO:0000313" key="5">
    <source>
        <dbReference type="Proteomes" id="UP001597262"/>
    </source>
</evidence>
<sequence>MRQKHNIFELYADNLEMLAEKLSDVLGRPVTVEDANHRLVAYSSHEPETDPARLATIVGRRVPDTVISSLWHSGVIARLLESEDPIRVPAMKEIGLSERVAIAIRSNTGVLGYIWVVEAEGPFTEEEMGVLKQAAAAARVRMAQWQMQRHKDEGAQADLFWQLLTGHLQTESLVREKAAKIGITLPSLFHVVVLQFASDVKERRQQQVLERFSAEAHFRIVFRAVDKSELVLLCTPLVYKTRTDVVLRLEAMNRNLQAFFKEEYRGLASGGLYNDYSKLEASYQEALLLLQIKQRFQEETAGVVYYADLGFYRYLPLLWQESRKHGSNNECVARLRAYDLEHHSELLHTLTVFLAHDSNVKTAADALHIHMNTLNYRLKRISEVGGIDLTDMDQKVTLYLDLKAEKFGDG</sequence>
<feature type="domain" description="PucR C-terminal helix-turn-helix" evidence="2">
    <location>
        <begin position="346"/>
        <end position="404"/>
    </location>
</feature>
<dbReference type="Proteomes" id="UP001597262">
    <property type="component" value="Unassembled WGS sequence"/>
</dbReference>
<evidence type="ECO:0000259" key="3">
    <source>
        <dbReference type="Pfam" id="PF17853"/>
    </source>
</evidence>
<organism evidence="4 5">
    <name type="scientific">Paenibacillus puldeungensis</name>
    <dbReference type="NCBI Taxonomy" id="696536"/>
    <lineage>
        <taxon>Bacteria</taxon>
        <taxon>Bacillati</taxon>
        <taxon>Bacillota</taxon>
        <taxon>Bacilli</taxon>
        <taxon>Bacillales</taxon>
        <taxon>Paenibacillaceae</taxon>
        <taxon>Paenibacillus</taxon>
    </lineage>
</organism>
<dbReference type="InterPro" id="IPR051448">
    <property type="entry name" value="CdaR-like_regulators"/>
</dbReference>
<comment type="caution">
    <text evidence="4">The sequence shown here is derived from an EMBL/GenBank/DDBJ whole genome shotgun (WGS) entry which is preliminary data.</text>
</comment>
<dbReference type="InterPro" id="IPR025736">
    <property type="entry name" value="PucR_C-HTH_dom"/>
</dbReference>
<dbReference type="PANTHER" id="PTHR33744:SF1">
    <property type="entry name" value="DNA-BINDING TRANSCRIPTIONAL ACTIVATOR ADER"/>
    <property type="match status" value="1"/>
</dbReference>
<dbReference type="InterPro" id="IPR042070">
    <property type="entry name" value="PucR_C-HTH_sf"/>
</dbReference>
<gene>
    <name evidence="4" type="ORF">ACFQ3W_01480</name>
</gene>
<dbReference type="RefSeq" id="WP_379315884.1">
    <property type="nucleotide sequence ID" value="NZ_JBHTLM010000001.1"/>
</dbReference>
<dbReference type="Gene3D" id="1.10.10.2840">
    <property type="entry name" value="PucR C-terminal helix-turn-helix domain"/>
    <property type="match status" value="1"/>
</dbReference>
<name>A0ABW3RR89_9BACL</name>
<comment type="similarity">
    <text evidence="1">Belongs to the CdaR family.</text>
</comment>
<dbReference type="InterPro" id="IPR041522">
    <property type="entry name" value="CdaR_GGDEF"/>
</dbReference>
<protein>
    <submittedName>
        <fullName evidence="4">PucR family transcriptional regulator</fullName>
    </submittedName>
</protein>
<dbReference type="EMBL" id="JBHTLM010000001">
    <property type="protein sequence ID" value="MFD1174979.1"/>
    <property type="molecule type" value="Genomic_DNA"/>
</dbReference>
<dbReference type="Pfam" id="PF17853">
    <property type="entry name" value="GGDEF_2"/>
    <property type="match status" value="1"/>
</dbReference>
<keyword evidence="5" id="KW-1185">Reference proteome</keyword>